<dbReference type="Gene3D" id="3.10.310.40">
    <property type="match status" value="1"/>
</dbReference>
<dbReference type="FunFam" id="3.10.310.40:FF:000001">
    <property type="entry name" value="Alanine--tRNA ligase"/>
    <property type="match status" value="1"/>
</dbReference>
<keyword evidence="9 11" id="KW-0648">Protein biosynthesis</keyword>
<dbReference type="GO" id="GO:0000049">
    <property type="term" value="F:tRNA binding"/>
    <property type="evidence" value="ECO:0007669"/>
    <property type="project" value="UniProtKB-KW"/>
</dbReference>
<dbReference type="GO" id="GO:0004813">
    <property type="term" value="F:alanine-tRNA ligase activity"/>
    <property type="evidence" value="ECO:0007669"/>
    <property type="project" value="UniProtKB-UniRule"/>
</dbReference>
<dbReference type="InterPro" id="IPR009000">
    <property type="entry name" value="Transl_B-barrel_sf"/>
</dbReference>
<dbReference type="InterPro" id="IPR018163">
    <property type="entry name" value="Thr/Ala-tRNA-synth_IIc_edit"/>
</dbReference>
<dbReference type="Pfam" id="PF07973">
    <property type="entry name" value="tRNA_SAD"/>
    <property type="match status" value="1"/>
</dbReference>
<dbReference type="NCBIfam" id="TIGR00344">
    <property type="entry name" value="alaS"/>
    <property type="match status" value="1"/>
</dbReference>
<organism evidence="14 15">
    <name type="scientific">Candidatus Kutchimonas denitrificans</name>
    <dbReference type="NCBI Taxonomy" id="3056748"/>
    <lineage>
        <taxon>Bacteria</taxon>
        <taxon>Pseudomonadati</taxon>
        <taxon>Gemmatimonadota</taxon>
        <taxon>Gemmatimonadia</taxon>
        <taxon>Candidatus Palauibacterales</taxon>
        <taxon>Candidatus Palauibacteraceae</taxon>
        <taxon>Candidatus Kutchimonas</taxon>
    </lineage>
</organism>
<dbReference type="GO" id="GO:0005829">
    <property type="term" value="C:cytosol"/>
    <property type="evidence" value="ECO:0007669"/>
    <property type="project" value="TreeGrafter"/>
</dbReference>
<dbReference type="Gene3D" id="3.30.980.10">
    <property type="entry name" value="Threonyl-trna Synthetase, Chain A, domain 2"/>
    <property type="match status" value="1"/>
</dbReference>
<evidence type="ECO:0000256" key="1">
    <source>
        <dbReference type="ARBA" id="ARBA00008226"/>
    </source>
</evidence>
<dbReference type="FunFam" id="3.30.54.20:FF:000001">
    <property type="entry name" value="Alanine--tRNA ligase"/>
    <property type="match status" value="1"/>
</dbReference>
<dbReference type="AlphaFoldDB" id="A0AAE4Z851"/>
<evidence type="ECO:0000256" key="7">
    <source>
        <dbReference type="ARBA" id="ARBA00022840"/>
    </source>
</evidence>
<comment type="caution">
    <text evidence="14">The sequence shown here is derived from an EMBL/GenBank/DDBJ whole genome shotgun (WGS) entry which is preliminary data.</text>
</comment>
<dbReference type="SUPFAM" id="SSF55186">
    <property type="entry name" value="ThrRS/AlaRS common domain"/>
    <property type="match status" value="1"/>
</dbReference>
<comment type="catalytic activity">
    <reaction evidence="11">
        <text>tRNA(Ala) + L-alanine + ATP = L-alanyl-tRNA(Ala) + AMP + diphosphate</text>
        <dbReference type="Rhea" id="RHEA:12540"/>
        <dbReference type="Rhea" id="RHEA-COMP:9657"/>
        <dbReference type="Rhea" id="RHEA-COMP:9923"/>
        <dbReference type="ChEBI" id="CHEBI:30616"/>
        <dbReference type="ChEBI" id="CHEBI:33019"/>
        <dbReference type="ChEBI" id="CHEBI:57972"/>
        <dbReference type="ChEBI" id="CHEBI:78442"/>
        <dbReference type="ChEBI" id="CHEBI:78497"/>
        <dbReference type="ChEBI" id="CHEBI:456215"/>
        <dbReference type="EC" id="6.1.1.7"/>
    </reaction>
</comment>
<feature type="region of interest" description="Disordered" evidence="12">
    <location>
        <begin position="836"/>
        <end position="858"/>
    </location>
</feature>
<dbReference type="SMART" id="SM00863">
    <property type="entry name" value="tRNA_SAD"/>
    <property type="match status" value="1"/>
</dbReference>
<reference evidence="14 15" key="1">
    <citation type="submission" date="2020-01" db="EMBL/GenBank/DDBJ databases">
        <title>Genomes assembled from Gulf of Kutch pelagic sediment metagenomes.</title>
        <authorList>
            <person name="Chandrashekar M."/>
            <person name="Mahajan M.S."/>
            <person name="Dave K.J."/>
            <person name="Vatsa P."/>
            <person name="Nathani N.M."/>
        </authorList>
    </citation>
    <scope>NUCLEOTIDE SEQUENCE [LARGE SCALE GENOMIC DNA]</scope>
    <source>
        <strain evidence="14">KS3-K002</strain>
    </source>
</reference>
<dbReference type="EC" id="6.1.1.7" evidence="11"/>
<feature type="binding site" evidence="11">
    <location>
        <position position="666"/>
    </location>
    <ligand>
        <name>Zn(2+)</name>
        <dbReference type="ChEBI" id="CHEBI:29105"/>
    </ligand>
</feature>
<dbReference type="PANTHER" id="PTHR11777">
    <property type="entry name" value="ALANYL-TRNA SYNTHETASE"/>
    <property type="match status" value="1"/>
</dbReference>
<keyword evidence="11" id="KW-0963">Cytoplasm</keyword>
<dbReference type="GO" id="GO:0006419">
    <property type="term" value="P:alanyl-tRNA aminoacylation"/>
    <property type="evidence" value="ECO:0007669"/>
    <property type="project" value="UniProtKB-UniRule"/>
</dbReference>
<dbReference type="InterPro" id="IPR050058">
    <property type="entry name" value="Ala-tRNA_ligase"/>
</dbReference>
<dbReference type="GO" id="GO:0008270">
    <property type="term" value="F:zinc ion binding"/>
    <property type="evidence" value="ECO:0007669"/>
    <property type="project" value="UniProtKB-UniRule"/>
</dbReference>
<feature type="binding site" evidence="11">
    <location>
        <position position="560"/>
    </location>
    <ligand>
        <name>Zn(2+)</name>
        <dbReference type="ChEBI" id="CHEBI:29105"/>
    </ligand>
</feature>
<comment type="function">
    <text evidence="11">Catalyzes the attachment of alanine to tRNA(Ala) in a two-step reaction: alanine is first activated by ATP to form Ala-AMP and then transferred to the acceptor end of tRNA(Ala). Also edits incorrectly charged Ser-tRNA(Ala) and Gly-tRNA(Ala) via its editing domain.</text>
</comment>
<dbReference type="InterPro" id="IPR002318">
    <property type="entry name" value="Ala-tRNA-lgiase_IIc"/>
</dbReference>
<dbReference type="Gene3D" id="3.30.930.10">
    <property type="entry name" value="Bira Bifunctional Protein, Domain 2"/>
    <property type="match status" value="1"/>
</dbReference>
<dbReference type="InterPro" id="IPR018164">
    <property type="entry name" value="Ala-tRNA-synth_IIc_N"/>
</dbReference>
<evidence type="ECO:0000313" key="14">
    <source>
        <dbReference type="EMBL" id="NIR75019.1"/>
    </source>
</evidence>
<keyword evidence="2 11" id="KW-0820">tRNA-binding</keyword>
<dbReference type="Gene3D" id="3.30.54.20">
    <property type="match status" value="1"/>
</dbReference>
<dbReference type="PANTHER" id="PTHR11777:SF9">
    <property type="entry name" value="ALANINE--TRNA LIGASE, CYTOPLASMIC"/>
    <property type="match status" value="1"/>
</dbReference>
<evidence type="ECO:0000256" key="8">
    <source>
        <dbReference type="ARBA" id="ARBA00022884"/>
    </source>
</evidence>
<keyword evidence="7 11" id="KW-0067">ATP-binding</keyword>
<dbReference type="CDD" id="cd00673">
    <property type="entry name" value="AlaRS_core"/>
    <property type="match status" value="1"/>
</dbReference>
<comment type="similarity">
    <text evidence="1 11">Belongs to the class-II aminoacyl-tRNA synthetase family.</text>
</comment>
<evidence type="ECO:0000256" key="11">
    <source>
        <dbReference type="HAMAP-Rule" id="MF_00036"/>
    </source>
</evidence>
<keyword evidence="3 11" id="KW-0436">Ligase</keyword>
<dbReference type="PROSITE" id="PS50860">
    <property type="entry name" value="AA_TRNA_LIGASE_II_ALA"/>
    <property type="match status" value="1"/>
</dbReference>
<dbReference type="GO" id="GO:0005524">
    <property type="term" value="F:ATP binding"/>
    <property type="evidence" value="ECO:0007669"/>
    <property type="project" value="UniProtKB-UniRule"/>
</dbReference>
<accession>A0AAE4Z851</accession>
<keyword evidence="6 11" id="KW-0862">Zinc</keyword>
<dbReference type="InterPro" id="IPR003156">
    <property type="entry name" value="DHHA1_dom"/>
</dbReference>
<evidence type="ECO:0000256" key="5">
    <source>
        <dbReference type="ARBA" id="ARBA00022741"/>
    </source>
</evidence>
<gene>
    <name evidence="11 14" type="primary">alaS</name>
    <name evidence="14" type="ORF">GWO12_07880</name>
</gene>
<dbReference type="PRINTS" id="PR00980">
    <property type="entry name" value="TRNASYNTHALA"/>
</dbReference>
<comment type="domain">
    <text evidence="11">Consists of three domains; the N-terminal catalytic domain, the editing domain and the C-terminal C-Ala domain. The editing domain removes incorrectly charged amino acids, while the C-Ala domain, along with tRNA(Ala), serves as a bridge to cooperatively bring together the editing and aminoacylation centers thus stimulating deacylation of misacylated tRNAs.</text>
</comment>
<dbReference type="SUPFAM" id="SSF101353">
    <property type="entry name" value="Putative anticodon-binding domain of alanyl-tRNA synthetase (AlaRS)"/>
    <property type="match status" value="1"/>
</dbReference>
<feature type="domain" description="Alanyl-transfer RNA synthetases family profile" evidence="13">
    <location>
        <begin position="1"/>
        <end position="705"/>
    </location>
</feature>
<keyword evidence="4 11" id="KW-0479">Metal-binding</keyword>
<dbReference type="HAMAP" id="MF_00036_B">
    <property type="entry name" value="Ala_tRNA_synth_B"/>
    <property type="match status" value="1"/>
</dbReference>
<sequence length="877" mass="97606">MKSAEIRQRFIDYFVRNGHTHVPSSSLVPADDPTLLFTNAGMNQFKATFLGQEPRPYKRATTVQKCVRAGGKHNDLEQVGETARHHTFFEMLGNFSFGDYFKREAIRFGYEFFTEDLGFEPDRIWATVHHTDDEAYELWQEVAGLPEDRVLRFGDKDNFWQMADTGPCGPCSEIHYDQRPKKAKKELSAEEFEALTEAGEILELWNLVFMQFDRDEEGTLNPLPKPSIDTGAGLERIAAALQGVDSNFHTDLFMPLIGRAEEIVARKYEAEDESGVSFRVLADHARAAAFLIADGVFPTNEGRGYVLRRILRRAGRHAWLLGRREPTLYEICDTVIAEMGDVYRELVDRRDHILRTTQAEEERFMATIDEGMQRFDEVAPEGGSGTISGPDAFRLYDTFGFPLDLTELMARERGYDVDTEGFERELEQQRERSRKARDVTVTPEAVGADWSVEDLEVHKKDIEQKWVGYDRLTVDTDVLASVRQNGRIVLALEENPFYAEAGGQVSDRGHVEGDGWSMEVEEVARLEDRVYIAGPIEGEFTPGPVRAVVDGARRRTQRNHTATHLLHAALRQVLGEHVTQAGSLVAPDRLRFDFTHTGPLSDVELEEIERLVNEEIWADKGVRKGFMPYRDAIDRGAMALFGEKYGDRVRVVEVPGFSLELCGGCHVETTGEIGLFKIVSETGSAAGVRRIEAVTSSAAYERVKAQERTLKQLSETLKTSPDNLVKRAETLMAEGRALKDQLQEALSGAARDQVAELVGVAEEVNGAKVVSGTIETADSESLRAFGDRLRDRLGSGVGVVVARMGDRDALLAVVTDDLIGRGVRADSVVREVAKLAGGKGGGRPHMAQASTGDPGKTQEALARVTEIVRPMLEKAKS</sequence>
<proteinExistence type="inferred from homology"/>
<evidence type="ECO:0000256" key="4">
    <source>
        <dbReference type="ARBA" id="ARBA00022723"/>
    </source>
</evidence>
<feature type="binding site" evidence="11">
    <location>
        <position position="564"/>
    </location>
    <ligand>
        <name>Zn(2+)</name>
        <dbReference type="ChEBI" id="CHEBI:29105"/>
    </ligand>
</feature>
<keyword evidence="10 11" id="KW-0030">Aminoacyl-tRNA synthetase</keyword>
<comment type="cofactor">
    <cofactor evidence="11">
        <name>Zn(2+)</name>
        <dbReference type="ChEBI" id="CHEBI:29105"/>
    </cofactor>
    <text evidence="11">Binds 1 zinc ion per subunit.</text>
</comment>
<evidence type="ECO:0000259" key="13">
    <source>
        <dbReference type="PROSITE" id="PS50860"/>
    </source>
</evidence>
<dbReference type="InterPro" id="IPR018162">
    <property type="entry name" value="Ala-tRNA-ligase_IIc_anticod-bd"/>
</dbReference>
<keyword evidence="8 11" id="KW-0694">RNA-binding</keyword>
<dbReference type="SUPFAM" id="SSF50447">
    <property type="entry name" value="Translation proteins"/>
    <property type="match status" value="1"/>
</dbReference>
<dbReference type="InterPro" id="IPR045864">
    <property type="entry name" value="aa-tRNA-synth_II/BPL/LPL"/>
</dbReference>
<dbReference type="FunFam" id="3.30.980.10:FF:000004">
    <property type="entry name" value="Alanine--tRNA ligase, cytoplasmic"/>
    <property type="match status" value="1"/>
</dbReference>
<dbReference type="InterPro" id="IPR018165">
    <property type="entry name" value="Ala-tRNA-synth_IIc_core"/>
</dbReference>
<feature type="binding site" evidence="11">
    <location>
        <position position="662"/>
    </location>
    <ligand>
        <name>Zn(2+)</name>
        <dbReference type="ChEBI" id="CHEBI:29105"/>
    </ligand>
</feature>
<dbReference type="SUPFAM" id="SSF55681">
    <property type="entry name" value="Class II aaRS and biotin synthetases"/>
    <property type="match status" value="1"/>
</dbReference>
<dbReference type="GO" id="GO:0002161">
    <property type="term" value="F:aminoacyl-tRNA deacylase activity"/>
    <property type="evidence" value="ECO:0007669"/>
    <property type="project" value="TreeGrafter"/>
</dbReference>
<evidence type="ECO:0000256" key="10">
    <source>
        <dbReference type="ARBA" id="ARBA00023146"/>
    </source>
</evidence>
<dbReference type="Pfam" id="PF02272">
    <property type="entry name" value="DHHA1"/>
    <property type="match status" value="1"/>
</dbReference>
<dbReference type="Proteomes" id="UP000702544">
    <property type="component" value="Unassembled WGS sequence"/>
</dbReference>
<evidence type="ECO:0000256" key="3">
    <source>
        <dbReference type="ARBA" id="ARBA00022598"/>
    </source>
</evidence>
<dbReference type="InterPro" id="IPR012947">
    <property type="entry name" value="tRNA_SAD"/>
</dbReference>
<dbReference type="Gene3D" id="6.10.250.550">
    <property type="match status" value="1"/>
</dbReference>
<dbReference type="FunFam" id="3.30.930.10:FF:000004">
    <property type="entry name" value="Alanine--tRNA ligase"/>
    <property type="match status" value="1"/>
</dbReference>
<comment type="subcellular location">
    <subcellularLocation>
        <location evidence="11">Cytoplasm</location>
    </subcellularLocation>
</comment>
<dbReference type="Pfam" id="PF01411">
    <property type="entry name" value="tRNA-synt_2c"/>
    <property type="match status" value="1"/>
</dbReference>
<evidence type="ECO:0000313" key="15">
    <source>
        <dbReference type="Proteomes" id="UP000702544"/>
    </source>
</evidence>
<protein>
    <recommendedName>
        <fullName evidence="11">Alanine--tRNA ligase</fullName>
        <ecNumber evidence="11">6.1.1.7</ecNumber>
    </recommendedName>
    <alternativeName>
        <fullName evidence="11">Alanyl-tRNA synthetase</fullName>
        <shortName evidence="11">AlaRS</shortName>
    </alternativeName>
</protein>
<dbReference type="Gene3D" id="2.40.30.130">
    <property type="match status" value="1"/>
</dbReference>
<evidence type="ECO:0000256" key="2">
    <source>
        <dbReference type="ARBA" id="ARBA00022555"/>
    </source>
</evidence>
<keyword evidence="5 11" id="KW-0547">Nucleotide-binding</keyword>
<name>A0AAE4Z851_9BACT</name>
<evidence type="ECO:0000256" key="9">
    <source>
        <dbReference type="ARBA" id="ARBA00022917"/>
    </source>
</evidence>
<dbReference type="InterPro" id="IPR023033">
    <property type="entry name" value="Ala_tRNA_ligase_euk/bac"/>
</dbReference>
<evidence type="ECO:0000256" key="6">
    <source>
        <dbReference type="ARBA" id="ARBA00022833"/>
    </source>
</evidence>
<dbReference type="EMBL" id="JAACAK010000051">
    <property type="protein sequence ID" value="NIR75019.1"/>
    <property type="molecule type" value="Genomic_DNA"/>
</dbReference>
<evidence type="ECO:0000256" key="12">
    <source>
        <dbReference type="SAM" id="MobiDB-lite"/>
    </source>
</evidence>